<dbReference type="AlphaFoldDB" id="A0A517MSS3"/>
<organism evidence="3 4">
    <name type="scientific">Adhaeretor mobilis</name>
    <dbReference type="NCBI Taxonomy" id="1930276"/>
    <lineage>
        <taxon>Bacteria</taxon>
        <taxon>Pseudomonadati</taxon>
        <taxon>Planctomycetota</taxon>
        <taxon>Planctomycetia</taxon>
        <taxon>Pirellulales</taxon>
        <taxon>Lacipirellulaceae</taxon>
        <taxon>Adhaeretor</taxon>
    </lineage>
</organism>
<dbReference type="CDD" id="cd05256">
    <property type="entry name" value="UDP_AE_SDR_e"/>
    <property type="match status" value="1"/>
</dbReference>
<feature type="domain" description="NAD-dependent epimerase/dehydratase" evidence="2">
    <location>
        <begin position="5"/>
        <end position="240"/>
    </location>
</feature>
<reference evidence="3 4" key="1">
    <citation type="submission" date="2019-02" db="EMBL/GenBank/DDBJ databases">
        <title>Deep-cultivation of Planctomycetes and their phenomic and genomic characterization uncovers novel biology.</title>
        <authorList>
            <person name="Wiegand S."/>
            <person name="Jogler M."/>
            <person name="Boedeker C."/>
            <person name="Pinto D."/>
            <person name="Vollmers J."/>
            <person name="Rivas-Marin E."/>
            <person name="Kohn T."/>
            <person name="Peeters S.H."/>
            <person name="Heuer A."/>
            <person name="Rast P."/>
            <person name="Oberbeckmann S."/>
            <person name="Bunk B."/>
            <person name="Jeske O."/>
            <person name="Meyerdierks A."/>
            <person name="Storesund J.E."/>
            <person name="Kallscheuer N."/>
            <person name="Luecker S."/>
            <person name="Lage O.M."/>
            <person name="Pohl T."/>
            <person name="Merkel B.J."/>
            <person name="Hornburger P."/>
            <person name="Mueller R.-W."/>
            <person name="Bruemmer F."/>
            <person name="Labrenz M."/>
            <person name="Spormann A.M."/>
            <person name="Op den Camp H."/>
            <person name="Overmann J."/>
            <person name="Amann R."/>
            <person name="Jetten M.S.M."/>
            <person name="Mascher T."/>
            <person name="Medema M.H."/>
            <person name="Devos D.P."/>
            <person name="Kaster A.-K."/>
            <person name="Ovreas L."/>
            <person name="Rohde M."/>
            <person name="Galperin M.Y."/>
            <person name="Jogler C."/>
        </authorList>
    </citation>
    <scope>NUCLEOTIDE SEQUENCE [LARGE SCALE GENOMIC DNA]</scope>
    <source>
        <strain evidence="3 4">HG15A2</strain>
    </source>
</reference>
<keyword evidence="4" id="KW-1185">Reference proteome</keyword>
<gene>
    <name evidence="3" type="ORF">HG15A2_12090</name>
</gene>
<dbReference type="EC" id="5.1.3.2" evidence="3"/>
<dbReference type="InterPro" id="IPR036291">
    <property type="entry name" value="NAD(P)-bd_dom_sf"/>
</dbReference>
<comment type="similarity">
    <text evidence="1">Belongs to the NAD(P)-dependent epimerase/dehydratase family.</text>
</comment>
<sequence>MSTSLVTGGAGFIGSHIASALVERGDRVRVLDNFSTGQQSNLAHIADSVEVFDADILSEDDLDRAVRGVDVVFHEAALASVPRSVAEPMRSFQQCATGTVMVLDAARRAGVERVVFAASSACYGNQSTAAKRESDPATPLSPYAAGKVASEMFLKAFAESYGMQTVALRYFNVFGPRQDPEGEYSAVIPKFVTRMISGEQPIVFGTGRQSRDFVYVGDVVAANLLAAEATGVAGGVFNVGCGRQTDLLDLIQAINNSLGTSLEPIFEPARTGDVMESMADISAARRDLGYEPQIDFQTGLDLSIEYYRNVG</sequence>
<dbReference type="PANTHER" id="PTHR43000">
    <property type="entry name" value="DTDP-D-GLUCOSE 4,6-DEHYDRATASE-RELATED"/>
    <property type="match status" value="1"/>
</dbReference>
<dbReference type="PROSITE" id="PS00061">
    <property type="entry name" value="ADH_SHORT"/>
    <property type="match status" value="1"/>
</dbReference>
<dbReference type="KEGG" id="amob:HG15A2_12090"/>
<dbReference type="Gene3D" id="3.90.25.10">
    <property type="entry name" value="UDP-galactose 4-epimerase, domain 1"/>
    <property type="match status" value="1"/>
</dbReference>
<accession>A0A517MSS3</accession>
<dbReference type="Gene3D" id="3.40.50.720">
    <property type="entry name" value="NAD(P)-binding Rossmann-like Domain"/>
    <property type="match status" value="1"/>
</dbReference>
<dbReference type="SUPFAM" id="SSF51735">
    <property type="entry name" value="NAD(P)-binding Rossmann-fold domains"/>
    <property type="match status" value="1"/>
</dbReference>
<name>A0A517MSS3_9BACT</name>
<dbReference type="InterPro" id="IPR001509">
    <property type="entry name" value="Epimerase_deHydtase"/>
</dbReference>
<proteinExistence type="inferred from homology"/>
<dbReference type="Proteomes" id="UP000319852">
    <property type="component" value="Chromosome"/>
</dbReference>
<evidence type="ECO:0000256" key="1">
    <source>
        <dbReference type="ARBA" id="ARBA00007637"/>
    </source>
</evidence>
<protein>
    <submittedName>
        <fullName evidence="3">UDP-glucose 4-epimerase</fullName>
        <ecNumber evidence="3">5.1.3.2</ecNumber>
    </submittedName>
</protein>
<evidence type="ECO:0000313" key="3">
    <source>
        <dbReference type="EMBL" id="QDS97940.1"/>
    </source>
</evidence>
<dbReference type="RefSeq" id="WP_145058717.1">
    <property type="nucleotide sequence ID" value="NZ_CP036263.1"/>
</dbReference>
<dbReference type="OrthoDB" id="258549at2"/>
<keyword evidence="3" id="KW-0413">Isomerase</keyword>
<evidence type="ECO:0000259" key="2">
    <source>
        <dbReference type="Pfam" id="PF01370"/>
    </source>
</evidence>
<dbReference type="EMBL" id="CP036263">
    <property type="protein sequence ID" value="QDS97940.1"/>
    <property type="molecule type" value="Genomic_DNA"/>
</dbReference>
<dbReference type="GO" id="GO:0003978">
    <property type="term" value="F:UDP-glucose 4-epimerase activity"/>
    <property type="evidence" value="ECO:0007669"/>
    <property type="project" value="UniProtKB-EC"/>
</dbReference>
<dbReference type="PRINTS" id="PR01713">
    <property type="entry name" value="NUCEPIMERASE"/>
</dbReference>
<evidence type="ECO:0000313" key="4">
    <source>
        <dbReference type="Proteomes" id="UP000319852"/>
    </source>
</evidence>
<dbReference type="InterPro" id="IPR020904">
    <property type="entry name" value="Sc_DH/Rdtase_CS"/>
</dbReference>
<dbReference type="Pfam" id="PF01370">
    <property type="entry name" value="Epimerase"/>
    <property type="match status" value="1"/>
</dbReference>